<accession>A0A0M3QUS1</accession>
<name>A0A0M3QUS1_DROBS</name>
<keyword evidence="2" id="KW-0539">Nucleus</keyword>
<evidence type="ECO:0000256" key="2">
    <source>
        <dbReference type="ARBA" id="ARBA00023242"/>
    </source>
</evidence>
<keyword evidence="6" id="KW-1185">Reference proteome</keyword>
<dbReference type="InterPro" id="IPR016197">
    <property type="entry name" value="Chromo-like_dom_sf"/>
</dbReference>
<protein>
    <submittedName>
        <fullName evidence="5">Maker42</fullName>
    </submittedName>
</protein>
<evidence type="ECO:0000259" key="4">
    <source>
        <dbReference type="Pfam" id="PF01393"/>
    </source>
</evidence>
<dbReference type="Proteomes" id="UP000494163">
    <property type="component" value="Chromosome 2R"/>
</dbReference>
<dbReference type="AlphaFoldDB" id="A0A0M3QUS1"/>
<dbReference type="GO" id="GO:0005694">
    <property type="term" value="C:chromosome"/>
    <property type="evidence" value="ECO:0007669"/>
    <property type="project" value="UniProtKB-ARBA"/>
</dbReference>
<dbReference type="CDD" id="cd00034">
    <property type="entry name" value="CSD"/>
    <property type="match status" value="1"/>
</dbReference>
<evidence type="ECO:0000256" key="3">
    <source>
        <dbReference type="SAM" id="MobiDB-lite"/>
    </source>
</evidence>
<dbReference type="EMBL" id="CP012524">
    <property type="protein sequence ID" value="ALC41123.1"/>
    <property type="molecule type" value="Genomic_DNA"/>
</dbReference>
<dbReference type="OMA" id="HNKPMAT"/>
<gene>
    <name evidence="5" type="ORF">Dbus_chr2Rg702</name>
</gene>
<dbReference type="SUPFAM" id="SSF54160">
    <property type="entry name" value="Chromo domain-like"/>
    <property type="match status" value="1"/>
</dbReference>
<dbReference type="Pfam" id="PF01393">
    <property type="entry name" value="Chromo_shadow"/>
    <property type="match status" value="1"/>
</dbReference>
<feature type="region of interest" description="Disordered" evidence="3">
    <location>
        <begin position="1"/>
        <end position="48"/>
    </location>
</feature>
<proteinExistence type="predicted"/>
<dbReference type="STRING" id="30019.A0A0M3QUS1"/>
<comment type="subcellular location">
    <subcellularLocation>
        <location evidence="1">Nucleus</location>
    </subcellularLocation>
</comment>
<organism evidence="5 6">
    <name type="scientific">Drosophila busckii</name>
    <name type="common">Fruit fly</name>
    <dbReference type="NCBI Taxonomy" id="30019"/>
    <lineage>
        <taxon>Eukaryota</taxon>
        <taxon>Metazoa</taxon>
        <taxon>Ecdysozoa</taxon>
        <taxon>Arthropoda</taxon>
        <taxon>Hexapoda</taxon>
        <taxon>Insecta</taxon>
        <taxon>Pterygota</taxon>
        <taxon>Neoptera</taxon>
        <taxon>Endopterygota</taxon>
        <taxon>Diptera</taxon>
        <taxon>Brachycera</taxon>
        <taxon>Muscomorpha</taxon>
        <taxon>Ephydroidea</taxon>
        <taxon>Drosophilidae</taxon>
        <taxon>Drosophila</taxon>
    </lineage>
</organism>
<evidence type="ECO:0000256" key="1">
    <source>
        <dbReference type="ARBA" id="ARBA00004123"/>
    </source>
</evidence>
<reference evidence="5 6" key="1">
    <citation type="submission" date="2015-08" db="EMBL/GenBank/DDBJ databases">
        <title>Ancestral chromatin configuration constrains chromatin evolution on differentiating sex chromosomes in Drosophila.</title>
        <authorList>
            <person name="Zhou Q."/>
            <person name="Bachtrog D."/>
        </authorList>
    </citation>
    <scope>NUCLEOTIDE SEQUENCE [LARGE SCALE GENOMIC DNA]</scope>
    <source>
        <tissue evidence="5">Whole larvae</tissue>
    </source>
</reference>
<dbReference type="GO" id="GO:0005634">
    <property type="term" value="C:nucleus"/>
    <property type="evidence" value="ECO:0007669"/>
    <property type="project" value="UniProtKB-SubCell"/>
</dbReference>
<evidence type="ECO:0000313" key="6">
    <source>
        <dbReference type="Proteomes" id="UP000494163"/>
    </source>
</evidence>
<feature type="domain" description="Chromo shadow" evidence="4">
    <location>
        <begin position="81"/>
        <end position="131"/>
    </location>
</feature>
<dbReference type="Gene3D" id="2.40.50.40">
    <property type="match status" value="1"/>
</dbReference>
<dbReference type="OrthoDB" id="7866938at2759"/>
<sequence>MPKNKQVKQSPATPEFKIPAIPAEPKKRGRPRKNPVTDAPATRRNDNVDTKDFIVKHLEKVVKHSLPMVTPNNGFIRGLKPDAVLAAFRNEANYYFAVKFKNRKQPEIIDGAELRLRAPALMLNYYFSNLKIENNKFIIDLSLITKRSKK</sequence>
<evidence type="ECO:0000313" key="5">
    <source>
        <dbReference type="EMBL" id="ALC41123.1"/>
    </source>
</evidence>
<dbReference type="InterPro" id="IPR008251">
    <property type="entry name" value="Chromo_shadow_dom"/>
</dbReference>